<keyword evidence="2" id="KW-1185">Reference proteome</keyword>
<comment type="caution">
    <text evidence="1">The sequence shown here is derived from an EMBL/GenBank/DDBJ whole genome shotgun (WGS) entry which is preliminary data.</text>
</comment>
<gene>
    <name evidence="1" type="ORF">ACFO0N_20070</name>
</gene>
<accession>A0ABD5PH58</accession>
<evidence type="ECO:0000313" key="1">
    <source>
        <dbReference type="EMBL" id="MFC4360251.1"/>
    </source>
</evidence>
<protein>
    <recommendedName>
        <fullName evidence="3">Endonuclease III</fullName>
    </recommendedName>
</protein>
<reference evidence="1 2" key="1">
    <citation type="journal article" date="2019" name="Int. J. Syst. Evol. Microbiol.">
        <title>The Global Catalogue of Microorganisms (GCM) 10K type strain sequencing project: providing services to taxonomists for standard genome sequencing and annotation.</title>
        <authorList>
            <consortium name="The Broad Institute Genomics Platform"/>
            <consortium name="The Broad Institute Genome Sequencing Center for Infectious Disease"/>
            <person name="Wu L."/>
            <person name="Ma J."/>
        </authorList>
    </citation>
    <scope>NUCLEOTIDE SEQUENCE [LARGE SCALE GENOMIC DNA]</scope>
    <source>
        <strain evidence="1 2">CGMCC 1.12553</strain>
    </source>
</reference>
<dbReference type="Proteomes" id="UP001595921">
    <property type="component" value="Unassembled WGS sequence"/>
</dbReference>
<dbReference type="RefSeq" id="WP_267623067.1">
    <property type="nucleotide sequence ID" value="NZ_JAODIW010000007.1"/>
</dbReference>
<organism evidence="1 2">
    <name type="scientific">Halobium salinum</name>
    <dbReference type="NCBI Taxonomy" id="1364940"/>
    <lineage>
        <taxon>Archaea</taxon>
        <taxon>Methanobacteriati</taxon>
        <taxon>Methanobacteriota</taxon>
        <taxon>Stenosarchaea group</taxon>
        <taxon>Halobacteria</taxon>
        <taxon>Halobacteriales</taxon>
        <taxon>Haloferacaceae</taxon>
        <taxon>Halobium</taxon>
    </lineage>
</organism>
<sequence length="179" mass="20538">MTELSATEVDRLAEDFNRYHSQEFPETHPVVEERLTDLLQEQNHLGVDEVADAIRWKLANQPSRRDRYIENLRSVPGKFVEFVTSAAFLVGKTRQQMKTLSAIPGVGYATATVLMTFRNPTEYAIGDRYINEAVLGLVDTQVTLSNYERLLGKLRELNPGEFDLRTVEKAYYMEHLKGR</sequence>
<evidence type="ECO:0000313" key="2">
    <source>
        <dbReference type="Proteomes" id="UP001595921"/>
    </source>
</evidence>
<name>A0ABD5PH58_9EURY</name>
<proteinExistence type="predicted"/>
<dbReference type="AlphaFoldDB" id="A0ABD5PH58"/>
<evidence type="ECO:0008006" key="3">
    <source>
        <dbReference type="Google" id="ProtNLM"/>
    </source>
</evidence>
<dbReference type="EMBL" id="JBHSDS010000016">
    <property type="protein sequence ID" value="MFC4360251.1"/>
    <property type="molecule type" value="Genomic_DNA"/>
</dbReference>